<feature type="region of interest" description="Disordered" evidence="1">
    <location>
        <begin position="207"/>
        <end position="227"/>
    </location>
</feature>
<dbReference type="GO" id="GO:0030427">
    <property type="term" value="C:site of polarized growth"/>
    <property type="evidence" value="ECO:0007669"/>
    <property type="project" value="TreeGrafter"/>
</dbReference>
<dbReference type="Pfam" id="PF14225">
    <property type="entry name" value="MOR2-PAG1_C"/>
    <property type="match status" value="1"/>
</dbReference>
<feature type="region of interest" description="Disordered" evidence="1">
    <location>
        <begin position="2010"/>
        <end position="2089"/>
    </location>
</feature>
<dbReference type="Proteomes" id="UP001165120">
    <property type="component" value="Unassembled WGS sequence"/>
</dbReference>
<evidence type="ECO:0000313" key="6">
    <source>
        <dbReference type="Proteomes" id="UP001165120"/>
    </source>
</evidence>
<dbReference type="GO" id="GO:0005938">
    <property type="term" value="C:cell cortex"/>
    <property type="evidence" value="ECO:0007669"/>
    <property type="project" value="TreeGrafter"/>
</dbReference>
<accession>A0A9W6SWR2</accession>
<dbReference type="Pfam" id="PF14222">
    <property type="entry name" value="MOR2-PAG1_N"/>
    <property type="match status" value="1"/>
</dbReference>
<organism evidence="5 6">
    <name type="scientific">Candida boidinii</name>
    <name type="common">Yeast</name>
    <dbReference type="NCBI Taxonomy" id="5477"/>
    <lineage>
        <taxon>Eukaryota</taxon>
        <taxon>Fungi</taxon>
        <taxon>Dikarya</taxon>
        <taxon>Ascomycota</taxon>
        <taxon>Saccharomycotina</taxon>
        <taxon>Pichiomycetes</taxon>
        <taxon>Pichiales</taxon>
        <taxon>Pichiaceae</taxon>
        <taxon>Ogataea</taxon>
        <taxon>Ogataea/Candida clade</taxon>
    </lineage>
</organism>
<evidence type="ECO:0000256" key="1">
    <source>
        <dbReference type="SAM" id="MobiDB-lite"/>
    </source>
</evidence>
<evidence type="ECO:0000259" key="2">
    <source>
        <dbReference type="Pfam" id="PF14222"/>
    </source>
</evidence>
<name>A0A9W6SWR2_CANBO</name>
<keyword evidence="6" id="KW-1185">Reference proteome</keyword>
<feature type="domain" description="Cell morphogenesis central region" evidence="4">
    <location>
        <begin position="977"/>
        <end position="1234"/>
    </location>
</feature>
<proteinExistence type="predicted"/>
<dbReference type="InterPro" id="IPR039867">
    <property type="entry name" value="Furry/Tao3/Mor2"/>
</dbReference>
<dbReference type="InterPro" id="IPR029473">
    <property type="entry name" value="MOR2-PAG1_mid"/>
</dbReference>
<feature type="compositionally biased region" description="Low complexity" evidence="1">
    <location>
        <begin position="208"/>
        <end position="221"/>
    </location>
</feature>
<feature type="domain" description="Cell morphogenesis central region" evidence="4">
    <location>
        <begin position="1272"/>
        <end position="1450"/>
    </location>
</feature>
<feature type="domain" description="Cell morphogenesis protein C-terminal" evidence="3">
    <location>
        <begin position="1479"/>
        <end position="1729"/>
    </location>
</feature>
<reference evidence="5" key="1">
    <citation type="submission" date="2023-04" db="EMBL/GenBank/DDBJ databases">
        <title>Candida boidinii NBRC 10035.</title>
        <authorList>
            <person name="Ichikawa N."/>
            <person name="Sato H."/>
            <person name="Tonouchi N."/>
        </authorList>
    </citation>
    <scope>NUCLEOTIDE SEQUENCE</scope>
    <source>
        <strain evidence="5">NBRC 10035</strain>
    </source>
</reference>
<dbReference type="PANTHER" id="PTHR12295">
    <property type="entry name" value="FURRY-RELATED"/>
    <property type="match status" value="1"/>
</dbReference>
<dbReference type="GO" id="GO:0000902">
    <property type="term" value="P:cell morphogenesis"/>
    <property type="evidence" value="ECO:0007669"/>
    <property type="project" value="InterPro"/>
</dbReference>
<feature type="region of interest" description="Disordered" evidence="1">
    <location>
        <begin position="1888"/>
        <end position="1953"/>
    </location>
</feature>
<feature type="compositionally biased region" description="Polar residues" evidence="1">
    <location>
        <begin position="2075"/>
        <end position="2089"/>
    </location>
</feature>
<feature type="compositionally biased region" description="Low complexity" evidence="1">
    <location>
        <begin position="2041"/>
        <end position="2056"/>
    </location>
</feature>
<feature type="compositionally biased region" description="Polar residues" evidence="1">
    <location>
        <begin position="498"/>
        <end position="532"/>
    </location>
</feature>
<protein>
    <submittedName>
        <fullName evidence="5">Unnamed protein product</fullName>
    </submittedName>
</protein>
<dbReference type="PANTHER" id="PTHR12295:SF30">
    <property type="entry name" value="PROTEIN FURRY"/>
    <property type="match status" value="1"/>
</dbReference>
<dbReference type="Pfam" id="PF14228">
    <property type="entry name" value="MOR2-PAG1_mid"/>
    <property type="match status" value="2"/>
</dbReference>
<evidence type="ECO:0000313" key="5">
    <source>
        <dbReference type="EMBL" id="GME68141.1"/>
    </source>
</evidence>
<dbReference type="SUPFAM" id="SSF48371">
    <property type="entry name" value="ARM repeat"/>
    <property type="match status" value="1"/>
</dbReference>
<sequence>MFNTHWLNLVDSYVKKLKPKIPTIEKVVITASLARLIWAYLYRYNDTLNNKTRNLENIANSLFQNSHISGKKQHWLTQDPILIQSTVQILRTMAFSKLNLTLENIVLPLMKSAFNGTTLENISHEKMLLSINAYICILSDYKSGERPLFPTDYIIFNSFGPLEFSNTYNEEIFDEDSSNAAGHEEVSEIFRSLLFLLDTQVGCKSLTSKSESNSNKGSGPSTPLSVTTPSLHFRVSSFSFHTEENTSKNLELFSTVISSISWCMSKNSATYRRITDLLLRNCIHNDENLANMCIDTLKVLITKKNPNVILTSFARTAFCLDEKGSRIVQHEYLTSEEFIRLLEIYVELLHCWLYSLTEISSPSRSSQSPNFLYNVNNSFVQDEIPETKVYEELEFKNIITVIDEVEGNGLFFLFSHDFRIRFLGSQILRVVAQFDEVIYDLTTKDKETDHSIDTESKHSLNPTISKDYEITNPALVVNKKKLGPSNGKSELGDKPLSRSHSLLKPNTSLDNASAHQNSVATFSPSTSSLNNDAKSKVKAHNRMPSKFVAEFGTRVIQVLEDLDFFELIVFKKQILSEAENKRLAKLQNKAKRDTIIRLAESNHGVDSALWFKVFEPVLDALVKQLPIQIAIARSYSCIRLVQLYDQIFECSQTTDSISSSLIWDYMLYLKVACSSLTSTSEQKLHIPSLGGTNSSSSLTKTHGRKKSQQMFTVQHQKITSAKSIFKMTVPLLTTQNLKLKQGIVEGLSCLNINIFNSFLVSIENILDTWNNDITRHNPRSNTDTSLRIEIMGILSTVTSKFAKNHPSFTDKWINSKIETALNTCLIELTEPKVQESYRYQRLRKYFCVILESFYLEVSKSNEVDHWIPYNVRRNSFAFMEQWCGYGRFTSLANNRYTIMMKQVSVEDNAVPLQASLELQRRQLQLSAISCMATLCSSPISIPNEDKAPNPSNSFDITGVLSWIDSLFGANNDKINTLGRKALLDILLVNTENEVIVSEIFKKCYTHDPALENYFITLSEAFVQGANFKYSVYRSLALALFSSGSDNINVRNAAANLLKFTEIKFYNTEKTTSFIDGICCRSRVIYKRTLFQLSSHFASAHAEEKYTMISELTMLFHVVGSSPRRDILAVLLPWVQTVELNLSEDHPNRVNSLMVLYNFFEITLKFSHKIQNEVEALWVALGNGNSGNNVREIYNFIVDTSLETKSPAFIECARQVIVSLASVPTSISLINTLISNLEPKSTIPTDKFMVDKLVSDELPYITDLSKVIKTTGQESNFSLAEISIIFLVDLLLSPDDKIKARLPLLLHLSFVFLDHQLSIVQDQACAMLIHLIHQYGITNTVSELVVQDLRSSEFQKKLWLHGDLAKDKNSSRIPDNMDSLVRNVVGIFEGSVPDIQQDWSRIALNWATSCKVMHIASRSFQVFRCLISFLDQSMLRDMLSCLANTVSDDNPGIQSFSMQILMTFNAITAELYSEQLIDFPQLFWSAVACLNTIHEHEFIEVLSTLSKFISKIDLDSEDTVKCLIATFPPKWEGRFDGLQSVIMIGLRSSAAYEPSLKLLDRLNMLQDSEIIGSGDYRILLALLANMPRFLHAQTTKKFPDDVINAANVLCVLAEKRNMLGLSRIITSLVKKRFRTKEDFLSQIVGVISRHFFPDYSAPTLVFLLGLLFNNTDWIKSEILDLLKHILRFIDLKSDDFFGLGADLLTPLLRLLSTEYIDRALEVLDETVDVSPSPYDKHYLMMSLGDSSVRKDYAKIATLFGIPESSGWSIPMPSISTARTRNNIHSVFSTCLIPSESETEIPNTVTPAVEEYQFDKNEYMNYNPIERYPTTEFTNIEVNNDDSLSNMLAQLDNLDSFFTKDEYGDEYHHQYSNSIDTKSTDASITESSFAGFENSPIGQSDGRFSSNDGSLSTLLGGSERGSLSNGLTDRVHQQRSSFRNSRKKSQNLDSIPLSNRSMSDYNIEELSNGSIQVNPSATFNANNNNNSATNNAAITESDGIFRFDGLLRSSKKKVPKIVSSPRVGSESLSPVMGSSSFNAHGMSPRSPRITRTPRSPYSKNRDRSSVFGRANKKVSSRLYSPTREGNPSNIQ</sequence>
<dbReference type="InterPro" id="IPR016024">
    <property type="entry name" value="ARM-type_fold"/>
</dbReference>
<feature type="compositionally biased region" description="Polar residues" evidence="1">
    <location>
        <begin position="2024"/>
        <end position="2036"/>
    </location>
</feature>
<feature type="region of interest" description="Disordered" evidence="1">
    <location>
        <begin position="479"/>
        <end position="534"/>
    </location>
</feature>
<dbReference type="EMBL" id="BSXN01000336">
    <property type="protein sequence ID" value="GME68141.1"/>
    <property type="molecule type" value="Genomic_DNA"/>
</dbReference>
<feature type="domain" description="Cell morphogenesis protein N-terminal" evidence="2">
    <location>
        <begin position="1"/>
        <end position="353"/>
    </location>
</feature>
<gene>
    <name evidence="5" type="ORF">Cboi02_000142500</name>
</gene>
<feature type="compositionally biased region" description="Polar residues" evidence="1">
    <location>
        <begin position="1894"/>
        <end position="1925"/>
    </location>
</feature>
<dbReference type="InterPro" id="IPR025481">
    <property type="entry name" value="Cell_Morphogen_C"/>
</dbReference>
<dbReference type="InterPro" id="IPR025614">
    <property type="entry name" value="Cell_morpho_N"/>
</dbReference>
<comment type="caution">
    <text evidence="5">The sequence shown here is derived from an EMBL/GenBank/DDBJ whole genome shotgun (WGS) entry which is preliminary data.</text>
</comment>
<evidence type="ECO:0000259" key="3">
    <source>
        <dbReference type="Pfam" id="PF14225"/>
    </source>
</evidence>
<evidence type="ECO:0000259" key="4">
    <source>
        <dbReference type="Pfam" id="PF14228"/>
    </source>
</evidence>